<evidence type="ECO:0000313" key="2">
    <source>
        <dbReference type="Proteomes" id="UP000261360"/>
    </source>
</evidence>
<accession>A0A3B4XFV9</accession>
<keyword evidence="2" id="KW-1185">Reference proteome</keyword>
<protein>
    <submittedName>
        <fullName evidence="1">Zgc:113274</fullName>
    </submittedName>
</protein>
<reference evidence="1" key="2">
    <citation type="submission" date="2025-09" db="UniProtKB">
        <authorList>
            <consortium name="Ensembl"/>
        </authorList>
    </citation>
    <scope>IDENTIFICATION</scope>
</reference>
<evidence type="ECO:0000313" key="1">
    <source>
        <dbReference type="Ensembl" id="ENSSLDP00000015017.1"/>
    </source>
</evidence>
<organism evidence="1 2">
    <name type="scientific">Seriola lalandi dorsalis</name>
    <dbReference type="NCBI Taxonomy" id="1841481"/>
    <lineage>
        <taxon>Eukaryota</taxon>
        <taxon>Metazoa</taxon>
        <taxon>Chordata</taxon>
        <taxon>Craniata</taxon>
        <taxon>Vertebrata</taxon>
        <taxon>Euteleostomi</taxon>
        <taxon>Actinopterygii</taxon>
        <taxon>Neopterygii</taxon>
        <taxon>Teleostei</taxon>
        <taxon>Neoteleostei</taxon>
        <taxon>Acanthomorphata</taxon>
        <taxon>Carangaria</taxon>
        <taxon>Carangiformes</taxon>
        <taxon>Carangidae</taxon>
        <taxon>Seriola</taxon>
    </lineage>
</organism>
<name>A0A3B4XFV9_SERLL</name>
<dbReference type="Ensembl" id="ENSSLDT00000015589.1">
    <property type="protein sequence ID" value="ENSSLDP00000015017.1"/>
    <property type="gene ID" value="ENSSLDG00000011970.1"/>
</dbReference>
<sequence>MPRTYKRKTNWGSTPLEALERAANDVKAGRSIRSVATERKIDRCTLRRYIKKREVKEVKVAGYSGTAEELADHIKKLADQFHGLTPKKCRELSLELVIRNNIPTPSNWREKSLAGNDWFKNCMARHHLSYHYIGLVDSLAGNEVRARFIRRIRGITGSKKPTFAFKENNEASVPRSDVLKKLPQPQKVGGTARREQQFVFLCNLDSWNIE</sequence>
<proteinExistence type="predicted"/>
<reference evidence="1" key="1">
    <citation type="submission" date="2025-08" db="UniProtKB">
        <authorList>
            <consortium name="Ensembl"/>
        </authorList>
    </citation>
    <scope>IDENTIFICATION</scope>
</reference>
<dbReference type="Proteomes" id="UP000261360">
    <property type="component" value="Unplaced"/>
</dbReference>
<dbReference type="AlphaFoldDB" id="A0A3B4XFV9"/>
<dbReference type="GeneTree" id="ENSGT00990000203922"/>